<dbReference type="GO" id="GO:0008610">
    <property type="term" value="P:lipid biosynthetic process"/>
    <property type="evidence" value="ECO:0007669"/>
    <property type="project" value="TreeGrafter"/>
</dbReference>
<dbReference type="Pfam" id="PF00975">
    <property type="entry name" value="Thioesterase"/>
    <property type="match status" value="1"/>
</dbReference>
<protein>
    <submittedName>
        <fullName evidence="3">Oleoyl-[acyl-carrier-protein] hydrolase</fullName>
    </submittedName>
</protein>
<dbReference type="InterPro" id="IPR001031">
    <property type="entry name" value="Thioesterase"/>
</dbReference>
<dbReference type="InterPro" id="IPR029058">
    <property type="entry name" value="AB_hydrolase_fold"/>
</dbReference>
<dbReference type="PANTHER" id="PTHR11487">
    <property type="entry name" value="THIOESTERASE"/>
    <property type="match status" value="1"/>
</dbReference>
<dbReference type="EMBL" id="LJZR01000005">
    <property type="protein sequence ID" value="KPQ36590.1"/>
    <property type="molecule type" value="Genomic_DNA"/>
</dbReference>
<comment type="caution">
    <text evidence="3">The sequence shown here is derived from an EMBL/GenBank/DDBJ whole genome shotgun (WGS) entry which is preliminary data.</text>
</comment>
<dbReference type="PANTHER" id="PTHR11487:SF0">
    <property type="entry name" value="S-ACYL FATTY ACID SYNTHASE THIOESTERASE, MEDIUM CHAIN"/>
    <property type="match status" value="1"/>
</dbReference>
<dbReference type="AlphaFoldDB" id="A0A0P8C4L2"/>
<dbReference type="GO" id="GO:0016787">
    <property type="term" value="F:hydrolase activity"/>
    <property type="evidence" value="ECO:0007669"/>
    <property type="project" value="UniProtKB-KW"/>
</dbReference>
<gene>
    <name evidence="3" type="ORF">HLUCCA11_05340</name>
</gene>
<dbReference type="Gene3D" id="3.40.50.1820">
    <property type="entry name" value="alpha/beta hydrolase"/>
    <property type="match status" value="1"/>
</dbReference>
<organism evidence="3 4">
    <name type="scientific">Phormidesmis priestleyi Ana</name>
    <dbReference type="NCBI Taxonomy" id="1666911"/>
    <lineage>
        <taxon>Bacteria</taxon>
        <taxon>Bacillati</taxon>
        <taxon>Cyanobacteriota</taxon>
        <taxon>Cyanophyceae</taxon>
        <taxon>Leptolyngbyales</taxon>
        <taxon>Leptolyngbyaceae</taxon>
        <taxon>Phormidesmis</taxon>
    </lineage>
</organism>
<evidence type="ECO:0000256" key="1">
    <source>
        <dbReference type="ARBA" id="ARBA00007169"/>
    </source>
</evidence>
<accession>A0A0P8C4L2</accession>
<evidence type="ECO:0000313" key="3">
    <source>
        <dbReference type="EMBL" id="KPQ36590.1"/>
    </source>
</evidence>
<dbReference type="PATRIC" id="fig|1666911.3.peg.3269"/>
<dbReference type="Proteomes" id="UP000050465">
    <property type="component" value="Unassembled WGS sequence"/>
</dbReference>
<dbReference type="STRING" id="1666911.HLUCCA11_05340"/>
<dbReference type="SUPFAM" id="SSF53474">
    <property type="entry name" value="alpha/beta-Hydrolases"/>
    <property type="match status" value="1"/>
</dbReference>
<evidence type="ECO:0000313" key="4">
    <source>
        <dbReference type="Proteomes" id="UP000050465"/>
    </source>
</evidence>
<name>A0A0P8C4L2_9CYAN</name>
<keyword evidence="3" id="KW-0378">Hydrolase</keyword>
<evidence type="ECO:0000259" key="2">
    <source>
        <dbReference type="Pfam" id="PF00975"/>
    </source>
</evidence>
<reference evidence="3 4" key="1">
    <citation type="submission" date="2015-09" db="EMBL/GenBank/DDBJ databases">
        <title>Identification and resolution of microdiversity through metagenomic sequencing of parallel consortia.</title>
        <authorList>
            <person name="Nelson W.C."/>
            <person name="Romine M.F."/>
            <person name="Lindemann S.R."/>
        </authorList>
    </citation>
    <scope>NUCLEOTIDE SEQUENCE [LARGE SCALE GENOMIC DNA]</scope>
    <source>
        <strain evidence="3">Ana</strain>
    </source>
</reference>
<feature type="domain" description="Thioesterase" evidence="2">
    <location>
        <begin position="17"/>
        <end position="227"/>
    </location>
</feature>
<sequence length="242" mass="27418">MSSWLVCPQRQLRAKLRLFCFAYAGGSAWVFRPWAKQLPSDIEVCAIELPGRGQRLAEPALNHLPTVIQALGPELLPYMDLPFAFFGHSMGALIAFELCRWLRRSVQLSPVHVWVSAARAPHLLVEPPLMHTLPDSAFIQRLQHYQGTPLSVLNNEELMNLMLPTLRADFTLLETYRYQPDAPFDFAMTGMWGQQDNIVSQADVAAWQVYAGQFSLAAIAGDHFFMQHPLFVQQLLPTLKPY</sequence>
<comment type="similarity">
    <text evidence="1">Belongs to the thioesterase family.</text>
</comment>
<proteinExistence type="inferred from homology"/>
<dbReference type="InterPro" id="IPR012223">
    <property type="entry name" value="TEII"/>
</dbReference>